<dbReference type="AlphaFoldDB" id="B3RV23"/>
<name>B3RV23_TRIAD</name>
<evidence type="ECO:0000256" key="2">
    <source>
        <dbReference type="SAM" id="Coils"/>
    </source>
</evidence>
<evidence type="ECO:0000256" key="1">
    <source>
        <dbReference type="ARBA" id="ARBA00023054"/>
    </source>
</evidence>
<sequence>SRAQQMELTMKWWNDASTDWREKWGKAKAERDRAREQVKALRNKLEAARRDYSRLKAEHDRCLTQMTSSQDK</sequence>
<dbReference type="InParanoid" id="B3RV23"/>
<evidence type="ECO:0000313" key="4">
    <source>
        <dbReference type="Proteomes" id="UP000009022"/>
    </source>
</evidence>
<keyword evidence="1 2" id="KW-0175">Coiled coil</keyword>
<dbReference type="HOGENOM" id="CLU_2801287_0_0_1"/>
<keyword evidence="4" id="KW-1185">Reference proteome</keyword>
<dbReference type="GeneID" id="6752669"/>
<accession>B3RV23</accession>
<feature type="coiled-coil region" evidence="2">
    <location>
        <begin position="24"/>
        <end position="65"/>
    </location>
</feature>
<dbReference type="STRING" id="10228.B3RV23"/>
<proteinExistence type="predicted"/>
<dbReference type="OMA" id="NDASTDW"/>
<evidence type="ECO:0000313" key="3">
    <source>
        <dbReference type="EMBL" id="EDV25423.1"/>
    </source>
</evidence>
<feature type="non-terminal residue" evidence="3">
    <location>
        <position position="72"/>
    </location>
</feature>
<dbReference type="PANTHER" id="PTHR46292">
    <property type="entry name" value="COILED-COIL DOMAIN-CONTAINING PROTEIN 102A"/>
    <property type="match status" value="1"/>
</dbReference>
<dbReference type="KEGG" id="tad:TRIADDRAFT_7658"/>
<gene>
    <name evidence="3" type="ORF">TRIADDRAFT_7658</name>
</gene>
<dbReference type="OrthoDB" id="5984396at2759"/>
<dbReference type="CTD" id="6752669"/>
<dbReference type="Proteomes" id="UP000009022">
    <property type="component" value="Unassembled WGS sequence"/>
</dbReference>
<feature type="non-terminal residue" evidence="3">
    <location>
        <position position="1"/>
    </location>
</feature>
<dbReference type="PANTHER" id="PTHR46292:SF1">
    <property type="entry name" value="COILED-COIL DOMAIN-CONTAINING PROTEIN 102A"/>
    <property type="match status" value="1"/>
</dbReference>
<dbReference type="EMBL" id="DS985244">
    <property type="protein sequence ID" value="EDV25423.1"/>
    <property type="molecule type" value="Genomic_DNA"/>
</dbReference>
<reference evidence="3 4" key="1">
    <citation type="journal article" date="2008" name="Nature">
        <title>The Trichoplax genome and the nature of placozoans.</title>
        <authorList>
            <person name="Srivastava M."/>
            <person name="Begovic E."/>
            <person name="Chapman J."/>
            <person name="Putnam N.H."/>
            <person name="Hellsten U."/>
            <person name="Kawashima T."/>
            <person name="Kuo A."/>
            <person name="Mitros T."/>
            <person name="Salamov A."/>
            <person name="Carpenter M.L."/>
            <person name="Signorovitch A.Y."/>
            <person name="Moreno M.A."/>
            <person name="Kamm K."/>
            <person name="Grimwood J."/>
            <person name="Schmutz J."/>
            <person name="Shapiro H."/>
            <person name="Grigoriev I.V."/>
            <person name="Buss L.W."/>
            <person name="Schierwater B."/>
            <person name="Dellaporta S.L."/>
            <person name="Rokhsar D.S."/>
        </authorList>
    </citation>
    <scope>NUCLEOTIDE SEQUENCE [LARGE SCALE GENOMIC DNA]</scope>
    <source>
        <strain evidence="3 4">Grell-BS-1999</strain>
    </source>
</reference>
<organism evidence="3 4">
    <name type="scientific">Trichoplax adhaerens</name>
    <name type="common">Trichoplax reptans</name>
    <dbReference type="NCBI Taxonomy" id="10228"/>
    <lineage>
        <taxon>Eukaryota</taxon>
        <taxon>Metazoa</taxon>
        <taxon>Placozoa</taxon>
        <taxon>Uniplacotomia</taxon>
        <taxon>Trichoplacea</taxon>
        <taxon>Trichoplacidae</taxon>
        <taxon>Trichoplax</taxon>
    </lineage>
</organism>
<dbReference type="RefSeq" id="XP_002111456.1">
    <property type="nucleotide sequence ID" value="XM_002111420.1"/>
</dbReference>
<protein>
    <submittedName>
        <fullName evidence="3">Uncharacterized protein</fullName>
    </submittedName>
</protein>